<sequence>MTVGTTPEPWPVWQQAPHEFAPDSGAQAVAASLAWLEALCEQLDLPAQLGFAVGLCADEALANVTANARAPGGAPAQVWLAFGRLEGGMGLLVADDGAPFDPTHKASPELAASLEEAVPGGHGLRLMRHYTRAMHYRRLPERNELLLVFALQGSAD</sequence>
<dbReference type="KEGG" id="cof:FOZ74_14350"/>
<dbReference type="Proteomes" id="UP000321199">
    <property type="component" value="Chromosome"/>
</dbReference>
<dbReference type="OrthoDB" id="327549at2"/>
<name>A0A5B8RZE7_9BURK</name>
<dbReference type="InterPro" id="IPR036890">
    <property type="entry name" value="HATPase_C_sf"/>
</dbReference>
<feature type="domain" description="Histidine kinase/HSP90-like ATPase" evidence="1">
    <location>
        <begin position="28"/>
        <end position="148"/>
    </location>
</feature>
<accession>A0A5B8RZE7</accession>
<dbReference type="Pfam" id="PF13581">
    <property type="entry name" value="HATPase_c_2"/>
    <property type="match status" value="1"/>
</dbReference>
<dbReference type="RefSeq" id="WP_146913693.1">
    <property type="nucleotide sequence ID" value="NZ_CP042344.1"/>
</dbReference>
<organism evidence="2 3">
    <name type="scientific">Comamonas flocculans</name>
    <dbReference type="NCBI Taxonomy" id="2597701"/>
    <lineage>
        <taxon>Bacteria</taxon>
        <taxon>Pseudomonadati</taxon>
        <taxon>Pseudomonadota</taxon>
        <taxon>Betaproteobacteria</taxon>
        <taxon>Burkholderiales</taxon>
        <taxon>Comamonadaceae</taxon>
        <taxon>Comamonas</taxon>
    </lineage>
</organism>
<dbReference type="EMBL" id="CP042344">
    <property type="protein sequence ID" value="QEA14112.1"/>
    <property type="molecule type" value="Genomic_DNA"/>
</dbReference>
<evidence type="ECO:0000313" key="2">
    <source>
        <dbReference type="EMBL" id="QEA14112.1"/>
    </source>
</evidence>
<keyword evidence="3" id="KW-1185">Reference proteome</keyword>
<dbReference type="CDD" id="cd16936">
    <property type="entry name" value="HATPase_RsbW-like"/>
    <property type="match status" value="1"/>
</dbReference>
<protein>
    <submittedName>
        <fullName evidence="2">ATP-binding protein</fullName>
    </submittedName>
</protein>
<evidence type="ECO:0000259" key="1">
    <source>
        <dbReference type="Pfam" id="PF13581"/>
    </source>
</evidence>
<dbReference type="InterPro" id="IPR003594">
    <property type="entry name" value="HATPase_dom"/>
</dbReference>
<reference evidence="2 3" key="1">
    <citation type="submission" date="2019-07" db="EMBL/GenBank/DDBJ databases">
        <title>Complete genome sequence of Comamonas sp. NLF 7-7 isolated from livestock.</title>
        <authorList>
            <person name="Kim D.H."/>
            <person name="Kim J.G."/>
        </authorList>
    </citation>
    <scope>NUCLEOTIDE SEQUENCE [LARGE SCALE GENOMIC DNA]</scope>
    <source>
        <strain evidence="2 3">NLF 7-7</strain>
    </source>
</reference>
<keyword evidence="2" id="KW-0547">Nucleotide-binding</keyword>
<dbReference type="SUPFAM" id="SSF55874">
    <property type="entry name" value="ATPase domain of HSP90 chaperone/DNA topoisomerase II/histidine kinase"/>
    <property type="match status" value="1"/>
</dbReference>
<dbReference type="AlphaFoldDB" id="A0A5B8RZE7"/>
<proteinExistence type="predicted"/>
<dbReference type="GO" id="GO:0005524">
    <property type="term" value="F:ATP binding"/>
    <property type="evidence" value="ECO:0007669"/>
    <property type="project" value="UniProtKB-KW"/>
</dbReference>
<keyword evidence="2" id="KW-0067">ATP-binding</keyword>
<dbReference type="Gene3D" id="3.30.565.10">
    <property type="entry name" value="Histidine kinase-like ATPase, C-terminal domain"/>
    <property type="match status" value="1"/>
</dbReference>
<evidence type="ECO:0000313" key="3">
    <source>
        <dbReference type="Proteomes" id="UP000321199"/>
    </source>
</evidence>
<gene>
    <name evidence="2" type="ORF">FOZ74_14350</name>
</gene>